<protein>
    <submittedName>
        <fullName evidence="2">Uncharacterized protein</fullName>
    </submittedName>
</protein>
<reference evidence="2" key="1">
    <citation type="journal article" date="2023" name="Mol. Phylogenet. Evol.">
        <title>Genome-scale phylogeny and comparative genomics of the fungal order Sordariales.</title>
        <authorList>
            <person name="Hensen N."/>
            <person name="Bonometti L."/>
            <person name="Westerberg I."/>
            <person name="Brannstrom I.O."/>
            <person name="Guillou S."/>
            <person name="Cros-Aarteil S."/>
            <person name="Calhoun S."/>
            <person name="Haridas S."/>
            <person name="Kuo A."/>
            <person name="Mondo S."/>
            <person name="Pangilinan J."/>
            <person name="Riley R."/>
            <person name="LaButti K."/>
            <person name="Andreopoulos B."/>
            <person name="Lipzen A."/>
            <person name="Chen C."/>
            <person name="Yan M."/>
            <person name="Daum C."/>
            <person name="Ng V."/>
            <person name="Clum A."/>
            <person name="Steindorff A."/>
            <person name="Ohm R.A."/>
            <person name="Martin F."/>
            <person name="Silar P."/>
            <person name="Natvig D.O."/>
            <person name="Lalanne C."/>
            <person name="Gautier V."/>
            <person name="Ament-Velasquez S.L."/>
            <person name="Kruys A."/>
            <person name="Hutchinson M.I."/>
            <person name="Powell A.J."/>
            <person name="Barry K."/>
            <person name="Miller A.N."/>
            <person name="Grigoriev I.V."/>
            <person name="Debuchy R."/>
            <person name="Gladieux P."/>
            <person name="Hiltunen Thoren M."/>
            <person name="Johannesson H."/>
        </authorList>
    </citation>
    <scope>NUCLEOTIDE SEQUENCE</scope>
    <source>
        <strain evidence="2">CBS 118394</strain>
    </source>
</reference>
<name>A0AAE0IU38_9PEZI</name>
<dbReference type="Proteomes" id="UP001283341">
    <property type="component" value="Unassembled WGS sequence"/>
</dbReference>
<gene>
    <name evidence="2" type="ORF">B0H66DRAFT_84804</name>
</gene>
<evidence type="ECO:0000313" key="2">
    <source>
        <dbReference type="EMBL" id="KAK3331000.1"/>
    </source>
</evidence>
<dbReference type="EMBL" id="JAUEDM010000001">
    <property type="protein sequence ID" value="KAK3331000.1"/>
    <property type="molecule type" value="Genomic_DNA"/>
</dbReference>
<proteinExistence type="predicted"/>
<feature type="transmembrane region" description="Helical" evidence="1">
    <location>
        <begin position="20"/>
        <end position="41"/>
    </location>
</feature>
<keyword evidence="1" id="KW-0812">Transmembrane</keyword>
<keyword evidence="3" id="KW-1185">Reference proteome</keyword>
<evidence type="ECO:0000256" key="1">
    <source>
        <dbReference type="SAM" id="Phobius"/>
    </source>
</evidence>
<reference evidence="2" key="2">
    <citation type="submission" date="2023-06" db="EMBL/GenBank/DDBJ databases">
        <authorList>
            <consortium name="Lawrence Berkeley National Laboratory"/>
            <person name="Haridas S."/>
            <person name="Hensen N."/>
            <person name="Bonometti L."/>
            <person name="Westerberg I."/>
            <person name="Brannstrom I.O."/>
            <person name="Guillou S."/>
            <person name="Cros-Aarteil S."/>
            <person name="Calhoun S."/>
            <person name="Kuo A."/>
            <person name="Mondo S."/>
            <person name="Pangilinan J."/>
            <person name="Riley R."/>
            <person name="Labutti K."/>
            <person name="Andreopoulos B."/>
            <person name="Lipzen A."/>
            <person name="Chen C."/>
            <person name="Yanf M."/>
            <person name="Daum C."/>
            <person name="Ng V."/>
            <person name="Clum A."/>
            <person name="Steindorff A."/>
            <person name="Ohm R."/>
            <person name="Martin F."/>
            <person name="Silar P."/>
            <person name="Natvig D."/>
            <person name="Lalanne C."/>
            <person name="Gautier V."/>
            <person name="Ament-Velasquez S.L."/>
            <person name="Kruys A."/>
            <person name="Hutchinson M.I."/>
            <person name="Powell A.J."/>
            <person name="Barry K."/>
            <person name="Miller A.N."/>
            <person name="Grigoriev I.V."/>
            <person name="Debuchy R."/>
            <person name="Gladieux P."/>
            <person name="Thoren M.H."/>
            <person name="Johannesson H."/>
        </authorList>
    </citation>
    <scope>NUCLEOTIDE SEQUENCE</scope>
    <source>
        <strain evidence="2">CBS 118394</strain>
    </source>
</reference>
<sequence>MTLCPFSLVMKGIYTGASTFSLSLSLSLCVCVCVCCLRCCLRRCRENKTTRSYSISHCSWLLPRSRSLLNRSGPFPLVFPKFWPCLNPWSIGG</sequence>
<keyword evidence="1" id="KW-1133">Transmembrane helix</keyword>
<dbReference type="AlphaFoldDB" id="A0AAE0IU38"/>
<evidence type="ECO:0000313" key="3">
    <source>
        <dbReference type="Proteomes" id="UP001283341"/>
    </source>
</evidence>
<organism evidence="2 3">
    <name type="scientific">Apodospora peruviana</name>
    <dbReference type="NCBI Taxonomy" id="516989"/>
    <lineage>
        <taxon>Eukaryota</taxon>
        <taxon>Fungi</taxon>
        <taxon>Dikarya</taxon>
        <taxon>Ascomycota</taxon>
        <taxon>Pezizomycotina</taxon>
        <taxon>Sordariomycetes</taxon>
        <taxon>Sordariomycetidae</taxon>
        <taxon>Sordariales</taxon>
        <taxon>Lasiosphaeriaceae</taxon>
        <taxon>Apodospora</taxon>
    </lineage>
</organism>
<keyword evidence="1" id="KW-0472">Membrane</keyword>
<accession>A0AAE0IU38</accession>
<comment type="caution">
    <text evidence="2">The sequence shown here is derived from an EMBL/GenBank/DDBJ whole genome shotgun (WGS) entry which is preliminary data.</text>
</comment>